<keyword evidence="3" id="KW-0804">Transcription</keyword>
<evidence type="ECO:0000256" key="1">
    <source>
        <dbReference type="ARBA" id="ARBA00023015"/>
    </source>
</evidence>
<evidence type="ECO:0000313" key="5">
    <source>
        <dbReference type="EMBL" id="PWJ75052.1"/>
    </source>
</evidence>
<evidence type="ECO:0000313" key="6">
    <source>
        <dbReference type="Proteomes" id="UP000245412"/>
    </source>
</evidence>
<comment type="caution">
    <text evidence="5">The sequence shown here is derived from an EMBL/GenBank/DDBJ whole genome shotgun (WGS) entry which is preliminary data.</text>
</comment>
<dbReference type="PANTHER" id="PTHR42756:SF1">
    <property type="entry name" value="TRANSCRIPTIONAL REPRESSOR OF EMRAB OPERON"/>
    <property type="match status" value="1"/>
</dbReference>
<dbReference type="Gene3D" id="1.10.10.10">
    <property type="entry name" value="Winged helix-like DNA-binding domain superfamily/Winged helix DNA-binding domain"/>
    <property type="match status" value="1"/>
</dbReference>
<dbReference type="PRINTS" id="PR00598">
    <property type="entry name" value="HTHMARR"/>
</dbReference>
<dbReference type="InterPro" id="IPR036390">
    <property type="entry name" value="WH_DNA-bd_sf"/>
</dbReference>
<dbReference type="Proteomes" id="UP000245412">
    <property type="component" value="Unassembled WGS sequence"/>
</dbReference>
<accession>A0AB73T3G3</accession>
<dbReference type="InterPro" id="IPR000835">
    <property type="entry name" value="HTH_MarR-typ"/>
</dbReference>
<dbReference type="GO" id="GO:0003677">
    <property type="term" value="F:DNA binding"/>
    <property type="evidence" value="ECO:0007669"/>
    <property type="project" value="UniProtKB-KW"/>
</dbReference>
<evidence type="ECO:0000256" key="3">
    <source>
        <dbReference type="ARBA" id="ARBA00023163"/>
    </source>
</evidence>
<organism evidence="5 6">
    <name type="scientific">Murimonas intestini</name>
    <dbReference type="NCBI Taxonomy" id="1337051"/>
    <lineage>
        <taxon>Bacteria</taxon>
        <taxon>Bacillati</taxon>
        <taxon>Bacillota</taxon>
        <taxon>Clostridia</taxon>
        <taxon>Lachnospirales</taxon>
        <taxon>Lachnospiraceae</taxon>
        <taxon>Murimonas</taxon>
    </lineage>
</organism>
<dbReference type="PROSITE" id="PS50995">
    <property type="entry name" value="HTH_MARR_2"/>
    <property type="match status" value="1"/>
</dbReference>
<keyword evidence="2 5" id="KW-0238">DNA-binding</keyword>
<name>A0AB73T3G3_9FIRM</name>
<dbReference type="PANTHER" id="PTHR42756">
    <property type="entry name" value="TRANSCRIPTIONAL REGULATOR, MARR"/>
    <property type="match status" value="1"/>
</dbReference>
<keyword evidence="6" id="KW-1185">Reference proteome</keyword>
<dbReference type="SUPFAM" id="SSF46785">
    <property type="entry name" value="Winged helix' DNA-binding domain"/>
    <property type="match status" value="1"/>
</dbReference>
<evidence type="ECO:0000259" key="4">
    <source>
        <dbReference type="PROSITE" id="PS50995"/>
    </source>
</evidence>
<feature type="domain" description="HTH marR-type" evidence="4">
    <location>
        <begin position="6"/>
        <end position="138"/>
    </location>
</feature>
<dbReference type="RefSeq" id="WP_109626794.1">
    <property type="nucleotide sequence ID" value="NZ_JANKBI010000007.1"/>
</dbReference>
<proteinExistence type="predicted"/>
<dbReference type="EMBL" id="QGGY01000007">
    <property type="protein sequence ID" value="PWJ75052.1"/>
    <property type="molecule type" value="Genomic_DNA"/>
</dbReference>
<reference evidence="5 6" key="1">
    <citation type="submission" date="2018-05" db="EMBL/GenBank/DDBJ databases">
        <authorList>
            <person name="Goeker M."/>
            <person name="Huntemann M."/>
            <person name="Clum A."/>
            <person name="Pillay M."/>
            <person name="Palaniappan K."/>
            <person name="Varghese N."/>
            <person name="Mikhailova N."/>
            <person name="Stamatis D."/>
            <person name="Reddy T."/>
            <person name="Daum C."/>
            <person name="Shapiro N."/>
            <person name="Ivanova N."/>
            <person name="Kyrpides N."/>
            <person name="Woyke T."/>
        </authorList>
    </citation>
    <scope>NUCLEOTIDE SEQUENCE [LARGE SCALE GENOMIC DNA]</scope>
    <source>
        <strain evidence="5 6">DSM 26524</strain>
    </source>
</reference>
<dbReference type="GO" id="GO:0003700">
    <property type="term" value="F:DNA-binding transcription factor activity"/>
    <property type="evidence" value="ECO:0007669"/>
    <property type="project" value="InterPro"/>
</dbReference>
<evidence type="ECO:0000256" key="2">
    <source>
        <dbReference type="ARBA" id="ARBA00023125"/>
    </source>
</evidence>
<dbReference type="SMART" id="SM00347">
    <property type="entry name" value="HTH_MARR"/>
    <property type="match status" value="1"/>
</dbReference>
<dbReference type="Pfam" id="PF12802">
    <property type="entry name" value="MarR_2"/>
    <property type="match status" value="1"/>
</dbReference>
<sequence length="149" mass="16882">MNQSCQSEVIKMVSTLQRKTQMYLNEQTRHLGLTGSQAPFILITCENGEMIQNKFCELLEMDKSTVAKMLSKLEAEGYITRKPDTADSRAMIVYPTRKSYDICAALEGFGNNWVNYLTSDMSDIEFAAFFSMLEKISDKAVDFFSDAPI</sequence>
<keyword evidence="1" id="KW-0805">Transcription regulation</keyword>
<gene>
    <name evidence="5" type="ORF">C7383_10759</name>
</gene>
<protein>
    <submittedName>
        <fullName evidence="5">DNA-binding MarR family transcriptional regulator</fullName>
    </submittedName>
</protein>
<dbReference type="InterPro" id="IPR036388">
    <property type="entry name" value="WH-like_DNA-bd_sf"/>
</dbReference>
<dbReference type="AlphaFoldDB" id="A0AB73T3G3"/>